<dbReference type="InterPro" id="IPR035965">
    <property type="entry name" value="PAS-like_dom_sf"/>
</dbReference>
<comment type="caution">
    <text evidence="2">The sequence shown here is derived from an EMBL/GenBank/DDBJ whole genome shotgun (WGS) entry which is preliminary data.</text>
</comment>
<gene>
    <name evidence="2" type="ORF">EYC98_18915</name>
</gene>
<dbReference type="RefSeq" id="WP_279246970.1">
    <property type="nucleotide sequence ID" value="NZ_SHNN01000005.1"/>
</dbReference>
<dbReference type="EMBL" id="SHNN01000005">
    <property type="protein sequence ID" value="MCX2982939.1"/>
    <property type="molecule type" value="Genomic_DNA"/>
</dbReference>
<dbReference type="PROSITE" id="PS50112">
    <property type="entry name" value="PAS"/>
    <property type="match status" value="1"/>
</dbReference>
<accession>A0ABT3TLQ6</accession>
<proteinExistence type="predicted"/>
<dbReference type="Proteomes" id="UP001143362">
    <property type="component" value="Unassembled WGS sequence"/>
</dbReference>
<protein>
    <submittedName>
        <fullName evidence="2">PAS domain S-box protein</fullName>
    </submittedName>
</protein>
<dbReference type="NCBIfam" id="TIGR00229">
    <property type="entry name" value="sensory_box"/>
    <property type="match status" value="1"/>
</dbReference>
<dbReference type="SUPFAM" id="SSF55785">
    <property type="entry name" value="PYP-like sensor domain (PAS domain)"/>
    <property type="match status" value="1"/>
</dbReference>
<keyword evidence="3" id="KW-1185">Reference proteome</keyword>
<dbReference type="CDD" id="cd00130">
    <property type="entry name" value="PAS"/>
    <property type="match status" value="1"/>
</dbReference>
<dbReference type="InterPro" id="IPR013767">
    <property type="entry name" value="PAS_fold"/>
</dbReference>
<dbReference type="Pfam" id="PF00989">
    <property type="entry name" value="PAS"/>
    <property type="match status" value="1"/>
</dbReference>
<organism evidence="2 3">
    <name type="scientific">Candidatus Litorirhabdus singularis</name>
    <dbReference type="NCBI Taxonomy" id="2518993"/>
    <lineage>
        <taxon>Bacteria</taxon>
        <taxon>Pseudomonadati</taxon>
        <taxon>Pseudomonadota</taxon>
        <taxon>Gammaproteobacteria</taxon>
        <taxon>Cellvibrionales</taxon>
        <taxon>Halieaceae</taxon>
        <taxon>Candidatus Litorirhabdus</taxon>
    </lineage>
</organism>
<sequence length="130" mass="14525">MMITSAETRDLIGDILNTCQDAVIWIDTNSHIVQWNNKAEALFGFRRESVLKHSITSTIIPDEHRVGHLKGMAKYMDTGHGNVFGVKTTINAVTWSGEEIMVTLAIDKISVSGTQYFTAQIAPFVEQNER</sequence>
<dbReference type="InterPro" id="IPR000014">
    <property type="entry name" value="PAS"/>
</dbReference>
<name>A0ABT3TLQ6_9GAMM</name>
<evidence type="ECO:0000313" key="3">
    <source>
        <dbReference type="Proteomes" id="UP001143362"/>
    </source>
</evidence>
<evidence type="ECO:0000259" key="1">
    <source>
        <dbReference type="PROSITE" id="PS50112"/>
    </source>
</evidence>
<dbReference type="Gene3D" id="3.30.450.20">
    <property type="entry name" value="PAS domain"/>
    <property type="match status" value="1"/>
</dbReference>
<feature type="domain" description="PAS" evidence="1">
    <location>
        <begin position="8"/>
        <end position="64"/>
    </location>
</feature>
<reference evidence="2" key="1">
    <citation type="submission" date="2019-02" db="EMBL/GenBank/DDBJ databases">
        <authorList>
            <person name="Li S.-H."/>
        </authorList>
    </citation>
    <scope>NUCLEOTIDE SEQUENCE</scope>
    <source>
        <strain evidence="2">IMCC14734</strain>
    </source>
</reference>
<evidence type="ECO:0000313" key="2">
    <source>
        <dbReference type="EMBL" id="MCX2982939.1"/>
    </source>
</evidence>